<feature type="domain" description="Anticodon-binding" evidence="1">
    <location>
        <begin position="123"/>
        <end position="222"/>
    </location>
</feature>
<protein>
    <submittedName>
        <fullName evidence="2">DNA polymerase subunit gamma-2, mitochondrial</fullName>
    </submittedName>
</protein>
<keyword evidence="3" id="KW-1185">Reference proteome</keyword>
<dbReference type="PANTHER" id="PTHR10745">
    <property type="entry name" value="GLYCYL-TRNA SYNTHETASE/DNA POLYMERASE SUBUNIT GAMMA-2"/>
    <property type="match status" value="1"/>
</dbReference>
<dbReference type="GO" id="GO:0005739">
    <property type="term" value="C:mitochondrion"/>
    <property type="evidence" value="ECO:0007669"/>
    <property type="project" value="TreeGrafter"/>
</dbReference>
<dbReference type="SUPFAM" id="SSF52954">
    <property type="entry name" value="Class II aaRS ABD-related"/>
    <property type="match status" value="1"/>
</dbReference>
<comment type="caution">
    <text evidence="2">The sequence shown here is derived from an EMBL/GenBank/DDBJ whole genome shotgun (WGS) entry which is preliminary data.</text>
</comment>
<dbReference type="Gene3D" id="3.40.50.800">
    <property type="entry name" value="Anticodon-binding domain"/>
    <property type="match status" value="1"/>
</dbReference>
<proteinExistence type="predicted"/>
<organism evidence="2 3">
    <name type="scientific">Pseudolycoriella hygida</name>
    <dbReference type="NCBI Taxonomy" id="35572"/>
    <lineage>
        <taxon>Eukaryota</taxon>
        <taxon>Metazoa</taxon>
        <taxon>Ecdysozoa</taxon>
        <taxon>Arthropoda</taxon>
        <taxon>Hexapoda</taxon>
        <taxon>Insecta</taxon>
        <taxon>Pterygota</taxon>
        <taxon>Neoptera</taxon>
        <taxon>Endopterygota</taxon>
        <taxon>Diptera</taxon>
        <taxon>Nematocera</taxon>
        <taxon>Sciaroidea</taxon>
        <taxon>Sciaridae</taxon>
        <taxon>Pseudolycoriella</taxon>
    </lineage>
</organism>
<evidence type="ECO:0000313" key="2">
    <source>
        <dbReference type="EMBL" id="KAJ6639583.1"/>
    </source>
</evidence>
<name>A0A9Q0S136_9DIPT</name>
<dbReference type="Gene3D" id="3.30.930.10">
    <property type="entry name" value="Bira Bifunctional Protein, Domain 2"/>
    <property type="match status" value="1"/>
</dbReference>
<reference evidence="2" key="1">
    <citation type="submission" date="2022-07" db="EMBL/GenBank/DDBJ databases">
        <authorList>
            <person name="Trinca V."/>
            <person name="Uliana J.V.C."/>
            <person name="Torres T.T."/>
            <person name="Ward R.J."/>
            <person name="Monesi N."/>
        </authorList>
    </citation>
    <scope>NUCLEOTIDE SEQUENCE</scope>
    <source>
        <strain evidence="2">HSMRA1968</strain>
        <tissue evidence="2">Whole embryos</tissue>
    </source>
</reference>
<dbReference type="InterPro" id="IPR045864">
    <property type="entry name" value="aa-tRNA-synth_II/BPL/LPL"/>
</dbReference>
<dbReference type="InterPro" id="IPR004154">
    <property type="entry name" value="Anticodon-bd"/>
</dbReference>
<dbReference type="InterPro" id="IPR027031">
    <property type="entry name" value="Gly-tRNA_synthase/POLG2"/>
</dbReference>
<evidence type="ECO:0000313" key="3">
    <source>
        <dbReference type="Proteomes" id="UP001151699"/>
    </source>
</evidence>
<dbReference type="EMBL" id="WJQU01000003">
    <property type="protein sequence ID" value="KAJ6639583.1"/>
    <property type="molecule type" value="Genomic_DNA"/>
</dbReference>
<gene>
    <name evidence="2" type="primary">PolG2</name>
    <name evidence="2" type="ORF">Bhyg_12330</name>
</gene>
<sequence length="226" mass="25527">MFYKVQRQRKIWWMKFAANPGRFFISDLKTDSINDQAMQTVSVKSKFHFGNVELEKLELIPYGCFSPKLKFLDEIRKATSVTPSIIRSSMVLENGTLATLLDAVDTGVKSEINFHRRIAPYQCCIVTSVTDQGNLVELQDLARYITSLLRRSNISTLNAPKYLISEDGALGVALEEMDNIGVPYGILLDEGSLKNGLLQLRNRDTTISETIHLSDVPDYLSKIFRS</sequence>
<dbReference type="Pfam" id="PF03129">
    <property type="entry name" value="HGTP_anticodon"/>
    <property type="match status" value="1"/>
</dbReference>
<dbReference type="GO" id="GO:0006264">
    <property type="term" value="P:mitochondrial DNA replication"/>
    <property type="evidence" value="ECO:0007669"/>
    <property type="project" value="TreeGrafter"/>
</dbReference>
<dbReference type="PANTHER" id="PTHR10745:SF8">
    <property type="entry name" value="DNA POLYMERASE SUBUNIT GAMMA-2, MITOCHONDRIAL"/>
    <property type="match status" value="1"/>
</dbReference>
<dbReference type="OrthoDB" id="5394539at2759"/>
<dbReference type="Proteomes" id="UP001151699">
    <property type="component" value="Chromosome X"/>
</dbReference>
<dbReference type="InterPro" id="IPR036621">
    <property type="entry name" value="Anticodon-bd_dom_sf"/>
</dbReference>
<accession>A0A9Q0S136</accession>
<evidence type="ECO:0000259" key="1">
    <source>
        <dbReference type="Pfam" id="PF03129"/>
    </source>
</evidence>
<dbReference type="AlphaFoldDB" id="A0A9Q0S136"/>